<comment type="similarity">
    <text evidence="3">Belongs to the UreF family.</text>
</comment>
<evidence type="ECO:0000256" key="1">
    <source>
        <dbReference type="ARBA" id="ARBA00022988"/>
    </source>
</evidence>
<evidence type="ECO:0000256" key="2">
    <source>
        <dbReference type="ARBA" id="ARBA00023186"/>
    </source>
</evidence>
<organism evidence="4 5">
    <name type="scientific">Paralvinella palmiformis</name>
    <dbReference type="NCBI Taxonomy" id="53620"/>
    <lineage>
        <taxon>Eukaryota</taxon>
        <taxon>Metazoa</taxon>
        <taxon>Spiralia</taxon>
        <taxon>Lophotrochozoa</taxon>
        <taxon>Annelida</taxon>
        <taxon>Polychaeta</taxon>
        <taxon>Sedentaria</taxon>
        <taxon>Canalipalpata</taxon>
        <taxon>Terebellida</taxon>
        <taxon>Terebelliformia</taxon>
        <taxon>Alvinellidae</taxon>
        <taxon>Paralvinella</taxon>
    </lineage>
</organism>
<reference evidence="4" key="1">
    <citation type="journal article" date="2023" name="Mol. Biol. Evol.">
        <title>Third-Generation Sequencing Reveals the Adaptive Role of the Epigenome in Three Deep-Sea Polychaetes.</title>
        <authorList>
            <person name="Perez M."/>
            <person name="Aroh O."/>
            <person name="Sun Y."/>
            <person name="Lan Y."/>
            <person name="Juniper S.K."/>
            <person name="Young C.R."/>
            <person name="Angers B."/>
            <person name="Qian P.Y."/>
        </authorList>
    </citation>
    <scope>NUCLEOTIDE SEQUENCE</scope>
    <source>
        <strain evidence="4">P08H-3</strain>
    </source>
</reference>
<dbReference type="AlphaFoldDB" id="A0AAD9N981"/>
<comment type="caution">
    <text evidence="4">The sequence shown here is derived from an EMBL/GenBank/DDBJ whole genome shotgun (WGS) entry which is preliminary data.</text>
</comment>
<dbReference type="PIRSF" id="PIRSF009467">
    <property type="entry name" value="Ureas_acces_UreF"/>
    <property type="match status" value="1"/>
</dbReference>
<dbReference type="EMBL" id="JAODUP010000110">
    <property type="protein sequence ID" value="KAK2161752.1"/>
    <property type="molecule type" value="Genomic_DNA"/>
</dbReference>
<keyword evidence="5" id="KW-1185">Reference proteome</keyword>
<evidence type="ECO:0000313" key="4">
    <source>
        <dbReference type="EMBL" id="KAK2161752.1"/>
    </source>
</evidence>
<dbReference type="Gene3D" id="1.10.4190.10">
    <property type="entry name" value="Urease accessory protein UreF"/>
    <property type="match status" value="1"/>
</dbReference>
<evidence type="ECO:0000313" key="5">
    <source>
        <dbReference type="Proteomes" id="UP001208570"/>
    </source>
</evidence>
<sequence>MDDESPKPNLNKITNDTRVAKSYEDFLYCTIENAGSLSLPFVRESHSSYDDIDELRRLDKLCQASLSNHVANRASVRQGHSMLDTASQICPSNDVVQTIQNEVLSDNMPGHQAIVHGAVCAALGIDEVSALTMFMYSVLKTVVAASVKLGKIGTMQGQKIQHRIKDIIPDVMFRNRNLSTDDVHIRFPVVDICQNVHDTMFSKLFFS</sequence>
<dbReference type="InterPro" id="IPR038277">
    <property type="entry name" value="UreF_sf"/>
</dbReference>
<accession>A0AAD9N981</accession>
<evidence type="ECO:0000256" key="3">
    <source>
        <dbReference type="ARBA" id="ARBA00046339"/>
    </source>
</evidence>
<dbReference type="Proteomes" id="UP001208570">
    <property type="component" value="Unassembled WGS sequence"/>
</dbReference>
<gene>
    <name evidence="4" type="ORF">LSH36_110g03077</name>
</gene>
<name>A0AAD9N981_9ANNE</name>
<dbReference type="PANTHER" id="PTHR33620">
    <property type="entry name" value="UREASE ACCESSORY PROTEIN F"/>
    <property type="match status" value="1"/>
</dbReference>
<dbReference type="Pfam" id="PF01730">
    <property type="entry name" value="UreF"/>
    <property type="match status" value="1"/>
</dbReference>
<protein>
    <recommendedName>
        <fullName evidence="6">Urease accessory protein</fullName>
    </recommendedName>
</protein>
<evidence type="ECO:0008006" key="6">
    <source>
        <dbReference type="Google" id="ProtNLM"/>
    </source>
</evidence>
<keyword evidence="1" id="KW-0996">Nickel insertion</keyword>
<proteinExistence type="inferred from homology"/>
<dbReference type="PANTHER" id="PTHR33620:SF1">
    <property type="entry name" value="UREASE ACCESSORY PROTEIN F"/>
    <property type="match status" value="1"/>
</dbReference>
<dbReference type="GO" id="GO:0016151">
    <property type="term" value="F:nickel cation binding"/>
    <property type="evidence" value="ECO:0007669"/>
    <property type="project" value="InterPro"/>
</dbReference>
<keyword evidence="2" id="KW-0143">Chaperone</keyword>
<dbReference type="InterPro" id="IPR002639">
    <property type="entry name" value="UreF"/>
</dbReference>